<protein>
    <submittedName>
        <fullName evidence="2">F-box protein-like protein</fullName>
    </submittedName>
</protein>
<name>A0ABQ5EGM9_9ASTR</name>
<dbReference type="SUPFAM" id="SSF81383">
    <property type="entry name" value="F-box domain"/>
    <property type="match status" value="1"/>
</dbReference>
<dbReference type="Proteomes" id="UP001151760">
    <property type="component" value="Unassembled WGS sequence"/>
</dbReference>
<organism evidence="2 3">
    <name type="scientific">Tanacetum coccineum</name>
    <dbReference type="NCBI Taxonomy" id="301880"/>
    <lineage>
        <taxon>Eukaryota</taxon>
        <taxon>Viridiplantae</taxon>
        <taxon>Streptophyta</taxon>
        <taxon>Embryophyta</taxon>
        <taxon>Tracheophyta</taxon>
        <taxon>Spermatophyta</taxon>
        <taxon>Magnoliopsida</taxon>
        <taxon>eudicotyledons</taxon>
        <taxon>Gunneridae</taxon>
        <taxon>Pentapetalae</taxon>
        <taxon>asterids</taxon>
        <taxon>campanulids</taxon>
        <taxon>Asterales</taxon>
        <taxon>Asteraceae</taxon>
        <taxon>Asteroideae</taxon>
        <taxon>Anthemideae</taxon>
        <taxon>Anthemidinae</taxon>
        <taxon>Tanacetum</taxon>
    </lineage>
</organism>
<sequence length="298" mass="34389">METITRVSKKLITAPGEKKLPSSSVLRVVSNDDLLIEILLRLPVSSIHMFKFVSKRWLSLLTSPSFTLRRSQIPSIDPPSGLFIQIENSFMYNFVSLDPRIPSSIYPPSFILTKPDTFYVYNLSNNRFKILPRCHYLNSNIKMAFDPTKSPHYKVVHAKDIIDDPILTTMRTPQTLDGMVFDDCKLFESCGRLLFVGAVSAHYPYFNVYEMMNGSSKWFIKYTFNRYDIVFPFPNYWTSNFWCIVLGEREEDSFIILELHGRVVEYNIQLKTIGRKLYNLGLVSPHGCFPFIASFAGV</sequence>
<evidence type="ECO:0000313" key="3">
    <source>
        <dbReference type="Proteomes" id="UP001151760"/>
    </source>
</evidence>
<dbReference type="EMBL" id="BQNB010016286">
    <property type="protein sequence ID" value="GJT50021.1"/>
    <property type="molecule type" value="Genomic_DNA"/>
</dbReference>
<evidence type="ECO:0000259" key="1">
    <source>
        <dbReference type="Pfam" id="PF00646"/>
    </source>
</evidence>
<dbReference type="PANTHER" id="PTHR35546:SF130">
    <property type="entry name" value="EXPRESSED PROTEIN"/>
    <property type="match status" value="1"/>
</dbReference>
<dbReference type="InterPro" id="IPR055290">
    <property type="entry name" value="At3g26010-like"/>
</dbReference>
<dbReference type="InterPro" id="IPR001810">
    <property type="entry name" value="F-box_dom"/>
</dbReference>
<feature type="domain" description="F-box" evidence="1">
    <location>
        <begin position="32"/>
        <end position="67"/>
    </location>
</feature>
<accession>A0ABQ5EGM9</accession>
<reference evidence="2" key="2">
    <citation type="submission" date="2022-01" db="EMBL/GenBank/DDBJ databases">
        <authorList>
            <person name="Yamashiro T."/>
            <person name="Shiraishi A."/>
            <person name="Satake H."/>
            <person name="Nakayama K."/>
        </authorList>
    </citation>
    <scope>NUCLEOTIDE SEQUENCE</scope>
</reference>
<proteinExistence type="predicted"/>
<dbReference type="CDD" id="cd22157">
    <property type="entry name" value="F-box_AtFBW1-like"/>
    <property type="match status" value="1"/>
</dbReference>
<gene>
    <name evidence="2" type="ORF">Tco_0976178</name>
</gene>
<dbReference type="PANTHER" id="PTHR35546">
    <property type="entry name" value="F-BOX PROTEIN INTERACTION DOMAIN PROTEIN-RELATED"/>
    <property type="match status" value="1"/>
</dbReference>
<keyword evidence="3" id="KW-1185">Reference proteome</keyword>
<reference evidence="2" key="1">
    <citation type="journal article" date="2022" name="Int. J. Mol. Sci.">
        <title>Draft Genome of Tanacetum Coccineum: Genomic Comparison of Closely Related Tanacetum-Family Plants.</title>
        <authorList>
            <person name="Yamashiro T."/>
            <person name="Shiraishi A."/>
            <person name="Nakayama K."/>
            <person name="Satake H."/>
        </authorList>
    </citation>
    <scope>NUCLEOTIDE SEQUENCE</scope>
</reference>
<dbReference type="Pfam" id="PF00646">
    <property type="entry name" value="F-box"/>
    <property type="match status" value="1"/>
</dbReference>
<evidence type="ECO:0000313" key="2">
    <source>
        <dbReference type="EMBL" id="GJT50021.1"/>
    </source>
</evidence>
<comment type="caution">
    <text evidence="2">The sequence shown here is derived from an EMBL/GenBank/DDBJ whole genome shotgun (WGS) entry which is preliminary data.</text>
</comment>
<dbReference type="InterPro" id="IPR036047">
    <property type="entry name" value="F-box-like_dom_sf"/>
</dbReference>